<evidence type="ECO:0000259" key="6">
    <source>
        <dbReference type="Pfam" id="PF00892"/>
    </source>
</evidence>
<feature type="domain" description="EamA" evidence="6">
    <location>
        <begin position="157"/>
        <end position="286"/>
    </location>
</feature>
<keyword evidence="4 5" id="KW-0472">Membrane</keyword>
<reference evidence="7 8" key="1">
    <citation type="submission" date="2024-09" db="EMBL/GenBank/DDBJ databases">
        <authorList>
            <person name="Sun Q."/>
            <person name="Mori K."/>
        </authorList>
    </citation>
    <scope>NUCLEOTIDE SEQUENCE [LARGE SCALE GENOMIC DNA]</scope>
    <source>
        <strain evidence="7 8">CECT 8286</strain>
    </source>
</reference>
<evidence type="ECO:0000256" key="1">
    <source>
        <dbReference type="ARBA" id="ARBA00004141"/>
    </source>
</evidence>
<evidence type="ECO:0000313" key="7">
    <source>
        <dbReference type="EMBL" id="MFB9053670.1"/>
    </source>
</evidence>
<feature type="transmembrane region" description="Helical" evidence="5">
    <location>
        <begin position="215"/>
        <end position="233"/>
    </location>
</feature>
<dbReference type="SUPFAM" id="SSF103481">
    <property type="entry name" value="Multidrug resistance efflux transporter EmrE"/>
    <property type="match status" value="2"/>
</dbReference>
<protein>
    <submittedName>
        <fullName evidence="7">DMT family transporter</fullName>
    </submittedName>
</protein>
<dbReference type="InterPro" id="IPR000620">
    <property type="entry name" value="EamA_dom"/>
</dbReference>
<dbReference type="Pfam" id="PF00892">
    <property type="entry name" value="EamA"/>
    <property type="match status" value="2"/>
</dbReference>
<gene>
    <name evidence="7" type="ORF">ACFFVB_11345</name>
</gene>
<keyword evidence="2 5" id="KW-0812">Transmembrane</keyword>
<dbReference type="Proteomes" id="UP001589605">
    <property type="component" value="Unassembled WGS sequence"/>
</dbReference>
<sequence>MQNYLFEDFKSNTKMQLKETIKLMLLSTFAFACMNATVKYLDNIGAFQIVFFRSAGSLFFTFGYLLKNKIPLIGNNNKLLILRGVVGLTSMALFFMSTKYLPIGTAVSLRYLAPIFAAIFAVIFLKEKIFPFQWVFFILAFLGVVILKGFDSDLNTFGLILILIAAVSSGLVYIIISKIGKSEHPVVIVNYFMVISATVGAVLTINSWVTPIGMQWVFLGLLGVFGYFGQLLMTKAFQNAQTNQVAPIKYIEVIFTMLFGVSLFGEVYSFWSLCGIGLIIAALILNIIYKDKKTKKIEALKDSKV</sequence>
<feature type="transmembrane region" description="Helical" evidence="5">
    <location>
        <begin position="245"/>
        <end position="264"/>
    </location>
</feature>
<feature type="transmembrane region" description="Helical" evidence="5">
    <location>
        <begin position="108"/>
        <end position="125"/>
    </location>
</feature>
<evidence type="ECO:0000313" key="8">
    <source>
        <dbReference type="Proteomes" id="UP001589605"/>
    </source>
</evidence>
<name>A0ABV5F2J5_9FLAO</name>
<evidence type="ECO:0000256" key="5">
    <source>
        <dbReference type="SAM" id="Phobius"/>
    </source>
</evidence>
<accession>A0ABV5F2J5</accession>
<dbReference type="EMBL" id="JBHMEZ010000012">
    <property type="protein sequence ID" value="MFB9053670.1"/>
    <property type="molecule type" value="Genomic_DNA"/>
</dbReference>
<evidence type="ECO:0000256" key="4">
    <source>
        <dbReference type="ARBA" id="ARBA00023136"/>
    </source>
</evidence>
<feature type="transmembrane region" description="Helical" evidence="5">
    <location>
        <begin position="21"/>
        <end position="38"/>
    </location>
</feature>
<feature type="transmembrane region" description="Helical" evidence="5">
    <location>
        <begin position="44"/>
        <end position="66"/>
    </location>
</feature>
<feature type="transmembrane region" description="Helical" evidence="5">
    <location>
        <begin position="156"/>
        <end position="176"/>
    </location>
</feature>
<feature type="transmembrane region" description="Helical" evidence="5">
    <location>
        <begin position="270"/>
        <end position="289"/>
    </location>
</feature>
<dbReference type="Gene3D" id="1.10.3730.20">
    <property type="match status" value="1"/>
</dbReference>
<evidence type="ECO:0000256" key="2">
    <source>
        <dbReference type="ARBA" id="ARBA00022692"/>
    </source>
</evidence>
<proteinExistence type="predicted"/>
<dbReference type="PANTHER" id="PTHR22911:SF6">
    <property type="entry name" value="SOLUTE CARRIER FAMILY 35 MEMBER G1"/>
    <property type="match status" value="1"/>
</dbReference>
<comment type="subcellular location">
    <subcellularLocation>
        <location evidence="1">Membrane</location>
        <topology evidence="1">Multi-pass membrane protein</topology>
    </subcellularLocation>
</comment>
<comment type="caution">
    <text evidence="7">The sequence shown here is derived from an EMBL/GenBank/DDBJ whole genome shotgun (WGS) entry which is preliminary data.</text>
</comment>
<organism evidence="7 8">
    <name type="scientific">Formosa undariae</name>
    <dbReference type="NCBI Taxonomy" id="1325436"/>
    <lineage>
        <taxon>Bacteria</taxon>
        <taxon>Pseudomonadati</taxon>
        <taxon>Bacteroidota</taxon>
        <taxon>Flavobacteriia</taxon>
        <taxon>Flavobacteriales</taxon>
        <taxon>Flavobacteriaceae</taxon>
        <taxon>Formosa</taxon>
    </lineage>
</organism>
<feature type="transmembrane region" description="Helical" evidence="5">
    <location>
        <begin position="132"/>
        <end position="150"/>
    </location>
</feature>
<dbReference type="RefSeq" id="WP_382383863.1">
    <property type="nucleotide sequence ID" value="NZ_JBHMEZ010000012.1"/>
</dbReference>
<keyword evidence="8" id="KW-1185">Reference proteome</keyword>
<dbReference type="InterPro" id="IPR037185">
    <property type="entry name" value="EmrE-like"/>
</dbReference>
<keyword evidence="3 5" id="KW-1133">Transmembrane helix</keyword>
<evidence type="ECO:0000256" key="3">
    <source>
        <dbReference type="ARBA" id="ARBA00022989"/>
    </source>
</evidence>
<dbReference type="PANTHER" id="PTHR22911">
    <property type="entry name" value="ACYL-MALONYL CONDENSING ENZYME-RELATED"/>
    <property type="match status" value="1"/>
</dbReference>
<feature type="domain" description="EamA" evidence="6">
    <location>
        <begin position="22"/>
        <end position="147"/>
    </location>
</feature>
<feature type="transmembrane region" description="Helical" evidence="5">
    <location>
        <begin position="78"/>
        <end position="96"/>
    </location>
</feature>
<feature type="transmembrane region" description="Helical" evidence="5">
    <location>
        <begin position="188"/>
        <end position="209"/>
    </location>
</feature>